<evidence type="ECO:0000256" key="6">
    <source>
        <dbReference type="ARBA" id="ARBA00023136"/>
    </source>
</evidence>
<dbReference type="GO" id="GO:0140359">
    <property type="term" value="F:ABC-type transporter activity"/>
    <property type="evidence" value="ECO:0007669"/>
    <property type="project" value="InterPro"/>
</dbReference>
<dbReference type="eggNOG" id="COG1132">
    <property type="taxonomic scope" value="Bacteria"/>
</dbReference>
<keyword evidence="3" id="KW-0547">Nucleotide-binding</keyword>
<dbReference type="GO" id="GO:0005886">
    <property type="term" value="C:plasma membrane"/>
    <property type="evidence" value="ECO:0007669"/>
    <property type="project" value="UniProtKB-SubCell"/>
</dbReference>
<evidence type="ECO:0000313" key="10">
    <source>
        <dbReference type="EMBL" id="CBE70144.1"/>
    </source>
</evidence>
<dbReference type="Proteomes" id="UP000006898">
    <property type="component" value="Chromosome"/>
</dbReference>
<dbReference type="SMART" id="SM00382">
    <property type="entry name" value="AAA"/>
    <property type="match status" value="1"/>
</dbReference>
<dbReference type="GO" id="GO:0016887">
    <property type="term" value="F:ATP hydrolysis activity"/>
    <property type="evidence" value="ECO:0007669"/>
    <property type="project" value="InterPro"/>
</dbReference>
<keyword evidence="6 7" id="KW-0472">Membrane</keyword>
<feature type="transmembrane region" description="Helical" evidence="7">
    <location>
        <begin position="255"/>
        <end position="280"/>
    </location>
</feature>
<evidence type="ECO:0000259" key="8">
    <source>
        <dbReference type="PROSITE" id="PS50893"/>
    </source>
</evidence>
<dbReference type="InterPro" id="IPR027417">
    <property type="entry name" value="P-loop_NTPase"/>
</dbReference>
<dbReference type="InterPro" id="IPR003439">
    <property type="entry name" value="ABC_transporter-like_ATP-bd"/>
</dbReference>
<evidence type="ECO:0000256" key="5">
    <source>
        <dbReference type="ARBA" id="ARBA00022989"/>
    </source>
</evidence>
<dbReference type="Gene3D" id="1.20.1560.10">
    <property type="entry name" value="ABC transporter type 1, transmembrane domain"/>
    <property type="match status" value="1"/>
</dbReference>
<dbReference type="PANTHER" id="PTHR24221">
    <property type="entry name" value="ATP-BINDING CASSETTE SUB-FAMILY B"/>
    <property type="match status" value="1"/>
</dbReference>
<comment type="subcellular location">
    <subcellularLocation>
        <location evidence="1">Cell membrane</location>
        <topology evidence="1">Multi-pass membrane protein</topology>
    </subcellularLocation>
</comment>
<organism evidence="10 11">
    <name type="scientific">Methylomirabilis oxygeniifera</name>
    <dbReference type="NCBI Taxonomy" id="671143"/>
    <lineage>
        <taxon>Bacteria</taxon>
        <taxon>Candidatus Methylomirabilota</taxon>
        <taxon>Candidatus Methylomirabilia</taxon>
        <taxon>Candidatus Methylomirabilales</taxon>
        <taxon>Candidatus Methylomirabilaceae</taxon>
        <taxon>Candidatus Methylomirabilis</taxon>
    </lineage>
</organism>
<reference evidence="10 11" key="1">
    <citation type="journal article" date="2010" name="Nature">
        <title>Nitrite-driven anaerobic methane oxidation by oxygenic bacteria.</title>
        <authorList>
            <person name="Ettwig K.F."/>
            <person name="Butler M.K."/>
            <person name="Le Paslier D."/>
            <person name="Pelletier E."/>
            <person name="Mangenot S."/>
            <person name="Kuypers M.M.M."/>
            <person name="Schreiber F."/>
            <person name="Dutilh B.E."/>
            <person name="Zedelius J."/>
            <person name="de Beer D."/>
            <person name="Gloerich J."/>
            <person name="Wessels H.J.C.T."/>
            <person name="van Allen T."/>
            <person name="Luesken F."/>
            <person name="Wu M."/>
            <person name="van de Pas-Schoonen K.T."/>
            <person name="Op den Camp H.J.M."/>
            <person name="Janssen-Megens E.M."/>
            <person name="Francoijs K-J."/>
            <person name="Stunnenberg H."/>
            <person name="Weissenbach J."/>
            <person name="Jetten M.S.M."/>
            <person name="Strous M."/>
        </authorList>
    </citation>
    <scope>NUCLEOTIDE SEQUENCE [LARGE SCALE GENOMIC DNA]</scope>
</reference>
<dbReference type="GO" id="GO:0005524">
    <property type="term" value="F:ATP binding"/>
    <property type="evidence" value="ECO:0007669"/>
    <property type="project" value="UniProtKB-KW"/>
</dbReference>
<evidence type="ECO:0000313" key="11">
    <source>
        <dbReference type="Proteomes" id="UP000006898"/>
    </source>
</evidence>
<dbReference type="SUPFAM" id="SSF52540">
    <property type="entry name" value="P-loop containing nucleoside triphosphate hydrolases"/>
    <property type="match status" value="1"/>
</dbReference>
<dbReference type="KEGG" id="mox:DAMO_3071"/>
<accession>D5MMM2</accession>
<evidence type="ECO:0000256" key="2">
    <source>
        <dbReference type="ARBA" id="ARBA00022692"/>
    </source>
</evidence>
<proteinExistence type="predicted"/>
<dbReference type="EMBL" id="FP565575">
    <property type="protein sequence ID" value="CBE70144.1"/>
    <property type="molecule type" value="Genomic_DNA"/>
</dbReference>
<dbReference type="PROSITE" id="PS00211">
    <property type="entry name" value="ABC_TRANSPORTER_1"/>
    <property type="match status" value="1"/>
</dbReference>
<name>D5MMM2_METO1</name>
<feature type="transmembrane region" description="Helical" evidence="7">
    <location>
        <begin position="179"/>
        <end position="196"/>
    </location>
</feature>
<dbReference type="STRING" id="671143.DAMO_3071"/>
<protein>
    <submittedName>
        <fullName evidence="10">ABC transporter, transmembrane region:ABC transporter</fullName>
    </submittedName>
</protein>
<dbReference type="PATRIC" id="fig|671143.5.peg.2696"/>
<dbReference type="Pfam" id="PF00005">
    <property type="entry name" value="ABC_tran"/>
    <property type="match status" value="1"/>
</dbReference>
<evidence type="ECO:0000256" key="1">
    <source>
        <dbReference type="ARBA" id="ARBA00004651"/>
    </source>
</evidence>
<evidence type="ECO:0000256" key="3">
    <source>
        <dbReference type="ARBA" id="ARBA00022741"/>
    </source>
</evidence>
<dbReference type="InterPro" id="IPR011527">
    <property type="entry name" value="ABC1_TM_dom"/>
</dbReference>
<dbReference type="PANTHER" id="PTHR24221:SF654">
    <property type="entry name" value="ATP-BINDING CASSETTE SUB-FAMILY B MEMBER 6"/>
    <property type="match status" value="1"/>
</dbReference>
<evidence type="ECO:0000256" key="4">
    <source>
        <dbReference type="ARBA" id="ARBA00022840"/>
    </source>
</evidence>
<feature type="transmembrane region" description="Helical" evidence="7">
    <location>
        <begin position="20"/>
        <end position="41"/>
    </location>
</feature>
<dbReference type="InterPro" id="IPR039421">
    <property type="entry name" value="Type_1_exporter"/>
</dbReference>
<dbReference type="Gene3D" id="3.40.50.300">
    <property type="entry name" value="P-loop containing nucleotide triphosphate hydrolases"/>
    <property type="match status" value="1"/>
</dbReference>
<gene>
    <name evidence="10" type="ORF">DAMO_3071</name>
</gene>
<dbReference type="InterPro" id="IPR003593">
    <property type="entry name" value="AAA+_ATPase"/>
</dbReference>
<dbReference type="Pfam" id="PF00664">
    <property type="entry name" value="ABC_membrane"/>
    <property type="match status" value="1"/>
</dbReference>
<keyword evidence="2 7" id="KW-0812">Transmembrane</keyword>
<feature type="transmembrane region" description="Helical" evidence="7">
    <location>
        <begin position="286"/>
        <end position="306"/>
    </location>
</feature>
<dbReference type="CDD" id="cd03228">
    <property type="entry name" value="ABCC_MRP_Like"/>
    <property type="match status" value="1"/>
</dbReference>
<keyword evidence="4" id="KW-0067">ATP-binding</keyword>
<feature type="domain" description="ABC transmembrane type-1" evidence="9">
    <location>
        <begin position="16"/>
        <end position="317"/>
    </location>
</feature>
<feature type="transmembrane region" description="Helical" evidence="7">
    <location>
        <begin position="61"/>
        <end position="88"/>
    </location>
</feature>
<dbReference type="PROSITE" id="PS50893">
    <property type="entry name" value="ABC_TRANSPORTER_2"/>
    <property type="match status" value="1"/>
</dbReference>
<dbReference type="InterPro" id="IPR036640">
    <property type="entry name" value="ABC1_TM_sf"/>
</dbReference>
<evidence type="ECO:0000259" key="9">
    <source>
        <dbReference type="PROSITE" id="PS50929"/>
    </source>
</evidence>
<dbReference type="InterPro" id="IPR017871">
    <property type="entry name" value="ABC_transporter-like_CS"/>
</dbReference>
<sequence>MRFLITIIRKYPRRSALTMVCLLFASVAEGVGLLMLLPVLSVATDNQTRDTGSHLFGTEQFLMQALSVVGLTPTVGTLLILIVLCVAVKSAFTLLAKIQVGYTVTHVATGLRLSLLQTLLATRWEYYVRQPVGSLANAVGTEAMRAALAYLEGAKGITLFVEAIVYAGVAFVVAGKATLTFLIPGVLILYGLSYLVRMAHQAGTRQTRLLKSLVAGLTDSLQSIKPLKAMAREELIGPSLQSSTRRLNRAVRRDVLSTEALSSSQDLGLAIVIAVGLYLALSRWNMPLNAVMVMVLLLARMLTCLAKTQRQYQKMRTLESAFWSLRAAIDGANRDRETEPGGASPSLERSLRLDKVSFGYDKQWVLRDASLTIPAGSFTVIIGPSGAGKTTVADLLTGLLRPQQGCVWIDDLPLDRIDLRQWRRMIGYVPQEPFLLHDTVLQNVTLGDPGLNEADAEAALRAAGAWDFVTAQPSGIHSSVGERGTALSGGQRQRIAIARALVHRPKLLILDEVTSALDQENTATICRTLRGLRGRLTIVAISHESAVVESGDRVYRIHKGEASLVTNGCDSDVVFGGSVKQSQR</sequence>
<dbReference type="PROSITE" id="PS50929">
    <property type="entry name" value="ABC_TM1F"/>
    <property type="match status" value="1"/>
</dbReference>
<feature type="transmembrane region" description="Helical" evidence="7">
    <location>
        <begin position="154"/>
        <end position="173"/>
    </location>
</feature>
<dbReference type="AlphaFoldDB" id="D5MMM2"/>
<keyword evidence="5 7" id="KW-1133">Transmembrane helix</keyword>
<dbReference type="HOGENOM" id="CLU_000604_84_3_0"/>
<dbReference type="SUPFAM" id="SSF90123">
    <property type="entry name" value="ABC transporter transmembrane region"/>
    <property type="match status" value="1"/>
</dbReference>
<evidence type="ECO:0000256" key="7">
    <source>
        <dbReference type="SAM" id="Phobius"/>
    </source>
</evidence>
<feature type="domain" description="ABC transporter" evidence="8">
    <location>
        <begin position="351"/>
        <end position="584"/>
    </location>
</feature>